<dbReference type="GO" id="GO:0016740">
    <property type="term" value="F:transferase activity"/>
    <property type="evidence" value="ECO:0007669"/>
    <property type="project" value="UniProtKB-KW"/>
</dbReference>
<dbReference type="Gene3D" id="3.40.50.2000">
    <property type="entry name" value="Glycogen Phosphorylase B"/>
    <property type="match status" value="2"/>
</dbReference>
<dbReference type="Pfam" id="PF13692">
    <property type="entry name" value="Glyco_trans_1_4"/>
    <property type="match status" value="1"/>
</dbReference>
<dbReference type="STRING" id="64702.SAMN05443377_105101"/>
<keyword evidence="2" id="KW-1185">Reference proteome</keyword>
<organism evidence="1 2">
    <name type="scientific">Propionibacterium cyclohexanicum</name>
    <dbReference type="NCBI Taxonomy" id="64702"/>
    <lineage>
        <taxon>Bacteria</taxon>
        <taxon>Bacillati</taxon>
        <taxon>Actinomycetota</taxon>
        <taxon>Actinomycetes</taxon>
        <taxon>Propionibacteriales</taxon>
        <taxon>Propionibacteriaceae</taxon>
        <taxon>Propionibacterium</taxon>
    </lineage>
</organism>
<dbReference type="OrthoDB" id="5186102at2"/>
<dbReference type="AlphaFoldDB" id="A0A1H9R313"/>
<dbReference type="Proteomes" id="UP000198815">
    <property type="component" value="Unassembled WGS sequence"/>
</dbReference>
<dbReference type="EMBL" id="FOGZ01000005">
    <property type="protein sequence ID" value="SER67090.1"/>
    <property type="molecule type" value="Genomic_DNA"/>
</dbReference>
<reference evidence="1 2" key="1">
    <citation type="submission" date="2016-10" db="EMBL/GenBank/DDBJ databases">
        <authorList>
            <person name="de Groot N.N."/>
        </authorList>
    </citation>
    <scope>NUCLEOTIDE SEQUENCE [LARGE SCALE GENOMIC DNA]</scope>
    <source>
        <strain evidence="1 2">DSM 16859</strain>
    </source>
</reference>
<accession>A0A1H9R313</accession>
<gene>
    <name evidence="1" type="ORF">SAMN05443377_105101</name>
</gene>
<sequence>MILFSDPYELRGGGQVCLEYMLQDMVTRGPQAFGLVMPPAGRNKISIPGRCQVFDSRDDYLRRAKDDDSVVVISNANRGFPRDLQFARRLRNSGRKVRTVAIVHNYPLDPVKSAATRASLSLYDTVIVDEPGLTKLSKRAIAPAWVAPVIHDAPPWTISESPVKFTGIIKSFGRPDPSKGLHYLPAAFRELSGRGLNCRVALGNSLEGNEKYTSGLTKSLAPWLEEGYRTQEWINPGDIFIVPSIGGETTCQAAQEALLRGAYLVATRIGVLPYMCPEGGGISVVPMKDSSAIVHAVITATELGGHEFDLSVRRSASQIIRRSGRYYDEIGSMFYRFVSEF</sequence>
<name>A0A1H9R313_9ACTN</name>
<keyword evidence="1" id="KW-0808">Transferase</keyword>
<dbReference type="SUPFAM" id="SSF53756">
    <property type="entry name" value="UDP-Glycosyltransferase/glycogen phosphorylase"/>
    <property type="match status" value="1"/>
</dbReference>
<proteinExistence type="predicted"/>
<protein>
    <submittedName>
        <fullName evidence="1">Glycosyl transferases group 1</fullName>
    </submittedName>
</protein>
<dbReference type="RefSeq" id="WP_143052805.1">
    <property type="nucleotide sequence ID" value="NZ_FOGZ01000005.1"/>
</dbReference>
<evidence type="ECO:0000313" key="1">
    <source>
        <dbReference type="EMBL" id="SER67090.1"/>
    </source>
</evidence>
<evidence type="ECO:0000313" key="2">
    <source>
        <dbReference type="Proteomes" id="UP000198815"/>
    </source>
</evidence>